<dbReference type="SMART" id="SM00547">
    <property type="entry name" value="ZnF_RBZ"/>
    <property type="match status" value="1"/>
</dbReference>
<dbReference type="Gene3D" id="2.30.30.380">
    <property type="entry name" value="Zn-finger domain of Sec23/24"/>
    <property type="match status" value="1"/>
</dbReference>
<dbReference type="CDD" id="cd01799">
    <property type="entry name" value="Ubl_HOIL1"/>
    <property type="match status" value="1"/>
</dbReference>
<dbReference type="InterPro" id="IPR001876">
    <property type="entry name" value="Znf_RanBP2"/>
</dbReference>
<dbReference type="PROSITE" id="PS01358">
    <property type="entry name" value="ZF_RANBP2_1"/>
    <property type="match status" value="1"/>
</dbReference>
<keyword evidence="4" id="KW-0833">Ubl conjugation pathway</keyword>
<reference evidence="9" key="1">
    <citation type="submission" date="2025-08" db="UniProtKB">
        <authorList>
            <consortium name="Ensembl"/>
        </authorList>
    </citation>
    <scope>IDENTIFICATION</scope>
</reference>
<evidence type="ECO:0000256" key="3">
    <source>
        <dbReference type="ARBA" id="ARBA00022771"/>
    </source>
</evidence>
<evidence type="ECO:0000256" key="1">
    <source>
        <dbReference type="ARBA" id="ARBA00004906"/>
    </source>
</evidence>
<dbReference type="GO" id="GO:0060546">
    <property type="term" value="P:negative regulation of necroptotic process"/>
    <property type="evidence" value="ECO:0007669"/>
    <property type="project" value="Ensembl"/>
</dbReference>
<dbReference type="SUPFAM" id="SSF54236">
    <property type="entry name" value="Ubiquitin-like"/>
    <property type="match status" value="1"/>
</dbReference>
<keyword evidence="3 6" id="KW-0863">Zinc-finger</keyword>
<evidence type="ECO:0000256" key="5">
    <source>
        <dbReference type="ARBA" id="ARBA00022833"/>
    </source>
</evidence>
<dbReference type="GO" id="GO:0043161">
    <property type="term" value="P:proteasome-mediated ubiquitin-dependent protein catabolic process"/>
    <property type="evidence" value="ECO:0007669"/>
    <property type="project" value="Ensembl"/>
</dbReference>
<dbReference type="PROSITE" id="PS50199">
    <property type="entry name" value="ZF_RANBP2_2"/>
    <property type="match status" value="1"/>
</dbReference>
<dbReference type="GO" id="GO:0050852">
    <property type="term" value="P:T cell receptor signaling pathway"/>
    <property type="evidence" value="ECO:0007669"/>
    <property type="project" value="Ensembl"/>
</dbReference>
<dbReference type="InterPro" id="IPR057468">
    <property type="entry name" value="HOIL-1/Sharpin_LTM"/>
</dbReference>
<dbReference type="PANTHER" id="PTHR22770:SF35">
    <property type="entry name" value="RANBP-TYPE AND C3HC4-TYPE ZINC FINGER-CONTAINING PROTEIN 1"/>
    <property type="match status" value="1"/>
</dbReference>
<gene>
    <name evidence="9" type="primary">RBCK1</name>
</gene>
<sequence length="280" mass="31927">MEETIRKAEQQALRLAEAIRDGEEEVAQRCAVWLAERRVPVKVQLERDAYPEHDIRIWVGVEDAQMVTTPIFLKVQPSMTMASLKDMMHLHYGFPPSIQKWVVGRRLPQDHETLHYQGIQRDGDQAYLYLMSAKAKKLDKETVELNHERRQLEELGITEGVLVPRGTGDSGSSGISTPTEPSLILDTHEEGSGPGLTTLPVEAPKVGWECPSCTFINKPSRPGCEMCCGERPMNYVVPEDYKLDEEEQEWLQRDLEATRQYKQVREGWTWPAISGRGRGW</sequence>
<dbReference type="SUPFAM" id="SSF90209">
    <property type="entry name" value="Ran binding protein zinc finger-like"/>
    <property type="match status" value="1"/>
</dbReference>
<dbReference type="FunFam" id="3.10.20.90:FF:000140">
    <property type="entry name" value="RanBP-type and C3HC4-type zinc finger-containing protein 1"/>
    <property type="match status" value="1"/>
</dbReference>
<dbReference type="FunFam" id="2.30.30.380:FF:000007">
    <property type="entry name" value="RanBP-type and C3HC4-type zinc finger-containing protein 1"/>
    <property type="match status" value="1"/>
</dbReference>
<proteinExistence type="predicted"/>
<dbReference type="PROSITE" id="PS50053">
    <property type="entry name" value="UBIQUITIN_2"/>
    <property type="match status" value="1"/>
</dbReference>
<dbReference type="GO" id="GO:0097039">
    <property type="term" value="P:protein linear polyubiquitination"/>
    <property type="evidence" value="ECO:0007669"/>
    <property type="project" value="Ensembl"/>
</dbReference>
<dbReference type="Pfam" id="PF25393">
    <property type="entry name" value="LTM"/>
    <property type="match status" value="1"/>
</dbReference>
<comment type="pathway">
    <text evidence="1">Protein modification; protein ubiquitination.</text>
</comment>
<feature type="domain" description="RanBP2-type" evidence="8">
    <location>
        <begin position="208"/>
        <end position="233"/>
    </location>
</feature>
<name>A0A670ZDU9_PSETE</name>
<dbReference type="GO" id="GO:0008270">
    <property type="term" value="F:zinc ion binding"/>
    <property type="evidence" value="ECO:0007669"/>
    <property type="project" value="UniProtKB-KW"/>
</dbReference>
<dbReference type="GO" id="GO:0071797">
    <property type="term" value="C:LUBAC complex"/>
    <property type="evidence" value="ECO:0007669"/>
    <property type="project" value="Ensembl"/>
</dbReference>
<evidence type="ECO:0000313" key="10">
    <source>
        <dbReference type="Proteomes" id="UP000472273"/>
    </source>
</evidence>
<protein>
    <submittedName>
        <fullName evidence="9">RANBP2-type and C3HC4-type zinc finger containing 1</fullName>
    </submittedName>
</protein>
<dbReference type="GO" id="GO:0007249">
    <property type="term" value="P:canonical NF-kappaB signal transduction"/>
    <property type="evidence" value="ECO:0007669"/>
    <property type="project" value="Ensembl"/>
</dbReference>
<evidence type="ECO:0000256" key="6">
    <source>
        <dbReference type="PROSITE-ProRule" id="PRU00322"/>
    </source>
</evidence>
<reference evidence="9" key="2">
    <citation type="submission" date="2025-09" db="UniProtKB">
        <authorList>
            <consortium name="Ensembl"/>
        </authorList>
    </citation>
    <scope>IDENTIFICATION</scope>
</reference>
<dbReference type="GO" id="GO:0042742">
    <property type="term" value="P:defense response to bacterium"/>
    <property type="evidence" value="ECO:0007669"/>
    <property type="project" value="Ensembl"/>
</dbReference>
<dbReference type="GO" id="GO:0043124">
    <property type="term" value="P:negative regulation of canonical NF-kappaB signal transduction"/>
    <property type="evidence" value="ECO:0007669"/>
    <property type="project" value="Ensembl"/>
</dbReference>
<dbReference type="GeneTree" id="ENSGT00940000161130"/>
<dbReference type="OMA" id="NKCITIS"/>
<dbReference type="GO" id="GO:1990757">
    <property type="term" value="F:ubiquitin ligase activator activity"/>
    <property type="evidence" value="ECO:0007669"/>
    <property type="project" value="Ensembl"/>
</dbReference>
<evidence type="ECO:0000313" key="9">
    <source>
        <dbReference type="Ensembl" id="ENSPTXP00000021479.1"/>
    </source>
</evidence>
<dbReference type="InterPro" id="IPR036443">
    <property type="entry name" value="Znf_RanBP2_sf"/>
</dbReference>
<dbReference type="Proteomes" id="UP000472273">
    <property type="component" value="Unplaced"/>
</dbReference>
<organism evidence="9 10">
    <name type="scientific">Pseudonaja textilis</name>
    <name type="common">Eastern brown snake</name>
    <dbReference type="NCBI Taxonomy" id="8673"/>
    <lineage>
        <taxon>Eukaryota</taxon>
        <taxon>Metazoa</taxon>
        <taxon>Chordata</taxon>
        <taxon>Craniata</taxon>
        <taxon>Vertebrata</taxon>
        <taxon>Euteleostomi</taxon>
        <taxon>Lepidosauria</taxon>
        <taxon>Squamata</taxon>
        <taxon>Bifurcata</taxon>
        <taxon>Unidentata</taxon>
        <taxon>Episquamata</taxon>
        <taxon>Toxicofera</taxon>
        <taxon>Serpentes</taxon>
        <taxon>Colubroidea</taxon>
        <taxon>Elapidae</taxon>
        <taxon>Hydrophiinae</taxon>
        <taxon>Pseudonaja</taxon>
    </lineage>
</organism>
<evidence type="ECO:0000256" key="2">
    <source>
        <dbReference type="ARBA" id="ARBA00022723"/>
    </source>
</evidence>
<dbReference type="GO" id="GO:2001238">
    <property type="term" value="P:positive regulation of extrinsic apoptotic signaling pathway"/>
    <property type="evidence" value="ECO:0007669"/>
    <property type="project" value="Ensembl"/>
</dbReference>
<dbReference type="GO" id="GO:0043130">
    <property type="term" value="F:ubiquitin binding"/>
    <property type="evidence" value="ECO:0007669"/>
    <property type="project" value="Ensembl"/>
</dbReference>
<dbReference type="InterPro" id="IPR000626">
    <property type="entry name" value="Ubiquitin-like_dom"/>
</dbReference>
<dbReference type="GO" id="GO:0043123">
    <property type="term" value="P:positive regulation of canonical NF-kappaB signal transduction"/>
    <property type="evidence" value="ECO:0007669"/>
    <property type="project" value="Ensembl"/>
</dbReference>
<dbReference type="PANTHER" id="PTHR22770">
    <property type="entry name" value="UBIQUITIN CONJUGATING ENZYME 7 INTERACTING PROTEIN-RELATED"/>
    <property type="match status" value="1"/>
</dbReference>
<dbReference type="AlphaFoldDB" id="A0A670ZDU9"/>
<evidence type="ECO:0000259" key="8">
    <source>
        <dbReference type="PROSITE" id="PS50199"/>
    </source>
</evidence>
<dbReference type="InterPro" id="IPR029071">
    <property type="entry name" value="Ubiquitin-like_domsf"/>
</dbReference>
<keyword evidence="5" id="KW-0862">Zinc</keyword>
<evidence type="ECO:0000256" key="4">
    <source>
        <dbReference type="ARBA" id="ARBA00022786"/>
    </source>
</evidence>
<dbReference type="GO" id="GO:0042802">
    <property type="term" value="F:identical protein binding"/>
    <property type="evidence" value="ECO:0007669"/>
    <property type="project" value="Ensembl"/>
</dbReference>
<dbReference type="UniPathway" id="UPA00143"/>
<dbReference type="GO" id="GO:0004842">
    <property type="term" value="F:ubiquitin-protein transferase activity"/>
    <property type="evidence" value="ECO:0007669"/>
    <property type="project" value="Ensembl"/>
</dbReference>
<dbReference type="GO" id="GO:1901224">
    <property type="term" value="P:positive regulation of non-canonical NF-kappaB signal transduction"/>
    <property type="evidence" value="ECO:0007669"/>
    <property type="project" value="Ensembl"/>
</dbReference>
<dbReference type="InterPro" id="IPR051628">
    <property type="entry name" value="LUBAC_E3_Ligases"/>
</dbReference>
<dbReference type="Gene3D" id="3.10.20.90">
    <property type="entry name" value="Phosphatidylinositol 3-kinase Catalytic Subunit, Chain A, domain 1"/>
    <property type="match status" value="1"/>
</dbReference>
<feature type="domain" description="Ubiquitin-like" evidence="7">
    <location>
        <begin position="55"/>
        <end position="120"/>
    </location>
</feature>
<dbReference type="Ensembl" id="ENSPTXT00000022135.1">
    <property type="protein sequence ID" value="ENSPTXP00000021479.1"/>
    <property type="gene ID" value="ENSPTXG00000014857.1"/>
</dbReference>
<evidence type="ECO:0000259" key="7">
    <source>
        <dbReference type="PROSITE" id="PS50053"/>
    </source>
</evidence>
<accession>A0A670ZDU9</accession>
<keyword evidence="2" id="KW-0479">Metal-binding</keyword>
<keyword evidence="10" id="KW-1185">Reference proteome</keyword>